<name>A0A518I0F8_9BACT</name>
<dbReference type="SUPFAM" id="SSF52833">
    <property type="entry name" value="Thioredoxin-like"/>
    <property type="match status" value="1"/>
</dbReference>
<dbReference type="RefSeq" id="WP_145390791.1">
    <property type="nucleotide sequence ID" value="NZ_CP037423.1"/>
</dbReference>
<dbReference type="EMBL" id="CP037423">
    <property type="protein sequence ID" value="QDV46579.1"/>
    <property type="molecule type" value="Genomic_DNA"/>
</dbReference>
<dbReference type="InterPro" id="IPR013766">
    <property type="entry name" value="Thioredoxin_domain"/>
</dbReference>
<accession>A0A518I0F8</accession>
<dbReference type="OrthoDB" id="9809746at2"/>
<dbReference type="InterPro" id="IPR036249">
    <property type="entry name" value="Thioredoxin-like_sf"/>
</dbReference>
<dbReference type="KEGG" id="snep:Enr13x_64880"/>
<feature type="signal peptide" evidence="1">
    <location>
        <begin position="1"/>
        <end position="25"/>
    </location>
</feature>
<feature type="domain" description="Thioredoxin" evidence="2">
    <location>
        <begin position="32"/>
        <end position="183"/>
    </location>
</feature>
<dbReference type="Gene3D" id="3.40.30.10">
    <property type="entry name" value="Glutaredoxin"/>
    <property type="match status" value="1"/>
</dbReference>
<dbReference type="AlphaFoldDB" id="A0A518I0F8"/>
<dbReference type="GO" id="GO:0016491">
    <property type="term" value="F:oxidoreductase activity"/>
    <property type="evidence" value="ECO:0007669"/>
    <property type="project" value="InterPro"/>
</dbReference>
<dbReference type="GO" id="GO:0016209">
    <property type="term" value="F:antioxidant activity"/>
    <property type="evidence" value="ECO:0007669"/>
    <property type="project" value="InterPro"/>
</dbReference>
<dbReference type="CDD" id="cd02969">
    <property type="entry name" value="PRX_like1"/>
    <property type="match status" value="1"/>
</dbReference>
<evidence type="ECO:0000313" key="3">
    <source>
        <dbReference type="EMBL" id="QDV46579.1"/>
    </source>
</evidence>
<dbReference type="PANTHER" id="PTHR43640:SF1">
    <property type="entry name" value="THIOREDOXIN-DEPENDENT PEROXIREDOXIN"/>
    <property type="match status" value="1"/>
</dbReference>
<sequence precursor="true">MIRSKHWFSATFVMFLCLATSTASAGKYNTVLDIGDAAPAWSELPGTDDGVHALQQLAEKKVVVVAFTCNSCPYAVDAEDRLNALVDRYAGKSVAVVAINVNKVEEDRMAAMKQRAKEKGFKFAYLWDESQQIAKDYGAKYTPEFYVLDEQRKVVYMGAMDDSPAGDKVTKTYVIDAIEATLAGREVEVTETIPIGCRIRIERRRRTR</sequence>
<dbReference type="InterPro" id="IPR000866">
    <property type="entry name" value="AhpC/TSA"/>
</dbReference>
<gene>
    <name evidence="3" type="ORF">Enr13x_64880</name>
</gene>
<dbReference type="InterPro" id="IPR047262">
    <property type="entry name" value="PRX-like1"/>
</dbReference>
<dbReference type="Proteomes" id="UP000319004">
    <property type="component" value="Chromosome"/>
</dbReference>
<organism evidence="3 4">
    <name type="scientific">Stieleria neptunia</name>
    <dbReference type="NCBI Taxonomy" id="2527979"/>
    <lineage>
        <taxon>Bacteria</taxon>
        <taxon>Pseudomonadati</taxon>
        <taxon>Planctomycetota</taxon>
        <taxon>Planctomycetia</taxon>
        <taxon>Pirellulales</taxon>
        <taxon>Pirellulaceae</taxon>
        <taxon>Stieleria</taxon>
    </lineage>
</organism>
<keyword evidence="1" id="KW-0732">Signal</keyword>
<proteinExistence type="predicted"/>
<evidence type="ECO:0000259" key="2">
    <source>
        <dbReference type="PROSITE" id="PS51352"/>
    </source>
</evidence>
<protein>
    <submittedName>
        <fullName evidence="3">Thiol-disulfide oxidoreductase</fullName>
    </submittedName>
</protein>
<evidence type="ECO:0000313" key="4">
    <source>
        <dbReference type="Proteomes" id="UP000319004"/>
    </source>
</evidence>
<feature type="chain" id="PRO_5022183568" evidence="1">
    <location>
        <begin position="26"/>
        <end position="208"/>
    </location>
</feature>
<dbReference type="Pfam" id="PF00578">
    <property type="entry name" value="AhpC-TSA"/>
    <property type="match status" value="1"/>
</dbReference>
<evidence type="ECO:0000256" key="1">
    <source>
        <dbReference type="SAM" id="SignalP"/>
    </source>
</evidence>
<dbReference type="PANTHER" id="PTHR43640">
    <property type="entry name" value="OS07G0260300 PROTEIN"/>
    <property type="match status" value="1"/>
</dbReference>
<reference evidence="3 4" key="1">
    <citation type="submission" date="2019-03" db="EMBL/GenBank/DDBJ databases">
        <title>Deep-cultivation of Planctomycetes and their phenomic and genomic characterization uncovers novel biology.</title>
        <authorList>
            <person name="Wiegand S."/>
            <person name="Jogler M."/>
            <person name="Boedeker C."/>
            <person name="Pinto D."/>
            <person name="Vollmers J."/>
            <person name="Rivas-Marin E."/>
            <person name="Kohn T."/>
            <person name="Peeters S.H."/>
            <person name="Heuer A."/>
            <person name="Rast P."/>
            <person name="Oberbeckmann S."/>
            <person name="Bunk B."/>
            <person name="Jeske O."/>
            <person name="Meyerdierks A."/>
            <person name="Storesund J.E."/>
            <person name="Kallscheuer N."/>
            <person name="Luecker S."/>
            <person name="Lage O.M."/>
            <person name="Pohl T."/>
            <person name="Merkel B.J."/>
            <person name="Hornburger P."/>
            <person name="Mueller R.-W."/>
            <person name="Bruemmer F."/>
            <person name="Labrenz M."/>
            <person name="Spormann A.M."/>
            <person name="Op den Camp H."/>
            <person name="Overmann J."/>
            <person name="Amann R."/>
            <person name="Jetten M.S.M."/>
            <person name="Mascher T."/>
            <person name="Medema M.H."/>
            <person name="Devos D.P."/>
            <person name="Kaster A.-K."/>
            <person name="Ovreas L."/>
            <person name="Rohde M."/>
            <person name="Galperin M.Y."/>
            <person name="Jogler C."/>
        </authorList>
    </citation>
    <scope>NUCLEOTIDE SEQUENCE [LARGE SCALE GENOMIC DNA]</scope>
    <source>
        <strain evidence="3 4">Enr13</strain>
    </source>
</reference>
<dbReference type="PROSITE" id="PS51352">
    <property type="entry name" value="THIOREDOXIN_2"/>
    <property type="match status" value="1"/>
</dbReference>
<keyword evidence="4" id="KW-1185">Reference proteome</keyword>